<dbReference type="RefSeq" id="WP_093156916.1">
    <property type="nucleotide sequence ID" value="NZ_FNEK01000026.1"/>
</dbReference>
<organism evidence="2 3">
    <name type="scientific">Aliiruegeria lutimaris</name>
    <dbReference type="NCBI Taxonomy" id="571298"/>
    <lineage>
        <taxon>Bacteria</taxon>
        <taxon>Pseudomonadati</taxon>
        <taxon>Pseudomonadota</taxon>
        <taxon>Alphaproteobacteria</taxon>
        <taxon>Rhodobacterales</taxon>
        <taxon>Roseobacteraceae</taxon>
        <taxon>Aliiruegeria</taxon>
    </lineage>
</organism>
<dbReference type="SUPFAM" id="SSF159501">
    <property type="entry name" value="EreA/ChaN-like"/>
    <property type="match status" value="1"/>
</dbReference>
<dbReference type="AlphaFoldDB" id="A0A1G8XLG3"/>
<dbReference type="STRING" id="571298.SAMN04488026_102658"/>
<dbReference type="CDD" id="cd14727">
    <property type="entry name" value="ChanN-like"/>
    <property type="match status" value="1"/>
</dbReference>
<sequence>MKNWSYLPALCLAGAVHAGELPDISAFDPGDAAIVLLGEVHDNPAQHANQAAAVATIAPSALVFEMLTAEQAETANNTDRSDRAVLEEALDWKHSSWPDFELYHPIFLAAPDARIYGAAVAREELMAAMTEGVAEVFGEAAEQYGLAPLPEEIQATREAFQLEAHCNALPGEMLAGMVDAQRLRDARFSQTTLAALRETGGPVVVITGNGHARRDWGMPVYLAAAAPDVVVRTLGQFELSAPEGAVPHDFWLLTEEAEREDPCAVFEKKSSN</sequence>
<evidence type="ECO:0000313" key="3">
    <source>
        <dbReference type="Proteomes" id="UP000199382"/>
    </source>
</evidence>
<dbReference type="Gene3D" id="3.40.50.11550">
    <property type="match status" value="2"/>
</dbReference>
<evidence type="ECO:0000259" key="1">
    <source>
        <dbReference type="Pfam" id="PF04187"/>
    </source>
</evidence>
<dbReference type="InterPro" id="IPR007314">
    <property type="entry name" value="Cofac_haem-bd_dom"/>
</dbReference>
<dbReference type="OrthoDB" id="9795827at2"/>
<name>A0A1G8XLG3_9RHOB</name>
<accession>A0A1G8XLG3</accession>
<dbReference type="Proteomes" id="UP000199382">
    <property type="component" value="Unassembled WGS sequence"/>
</dbReference>
<dbReference type="Pfam" id="PF04187">
    <property type="entry name" value="Cofac_haem_bdg"/>
    <property type="match status" value="1"/>
</dbReference>
<dbReference type="EMBL" id="FNEK01000026">
    <property type="protein sequence ID" value="SDJ90620.1"/>
    <property type="molecule type" value="Genomic_DNA"/>
</dbReference>
<feature type="domain" description="Haem-binding uptake Tiki superfamily ChaN" evidence="1">
    <location>
        <begin position="31"/>
        <end position="222"/>
    </location>
</feature>
<protein>
    <submittedName>
        <fullName evidence="2">Uncharacterized iron-regulated protein</fullName>
    </submittedName>
</protein>
<evidence type="ECO:0000313" key="2">
    <source>
        <dbReference type="EMBL" id="SDJ90620.1"/>
    </source>
</evidence>
<reference evidence="2 3" key="1">
    <citation type="submission" date="2016-10" db="EMBL/GenBank/DDBJ databases">
        <authorList>
            <person name="de Groot N.N."/>
        </authorList>
    </citation>
    <scope>NUCLEOTIDE SEQUENCE [LARGE SCALE GENOMIC DNA]</scope>
    <source>
        <strain evidence="2 3">DSM 25294</strain>
    </source>
</reference>
<proteinExistence type="predicted"/>
<keyword evidence="3" id="KW-1185">Reference proteome</keyword>
<gene>
    <name evidence="2" type="ORF">SAMN04488026_102658</name>
</gene>